<proteinExistence type="predicted"/>
<evidence type="ECO:0000313" key="2">
    <source>
        <dbReference type="Proteomes" id="UP000178912"/>
    </source>
</evidence>
<sequence>MHTTEKMQETAPRGAEIRPDSDIANAQFSVKLIKMRREYGLQRSNVIERYLRCIYITSSSQAADMLLLGVCGTHSSGVIYPDFASKGDIPCIDGHVFLIHPLVADFFTVDNSDIYMTGVDISEGIYG</sequence>
<protein>
    <submittedName>
        <fullName evidence="1">Uncharacterized protein</fullName>
    </submittedName>
</protein>
<evidence type="ECO:0000313" key="1">
    <source>
        <dbReference type="EMBL" id="CZT06121.1"/>
    </source>
</evidence>
<dbReference type="Proteomes" id="UP000178912">
    <property type="component" value="Unassembled WGS sequence"/>
</dbReference>
<accession>A0A1E1L6M2</accession>
<gene>
    <name evidence="1" type="ORF">RAG0_11946</name>
</gene>
<name>A0A1E1L6M2_9HELO</name>
<organism evidence="1 2">
    <name type="scientific">Rhynchosporium agropyri</name>
    <dbReference type="NCBI Taxonomy" id="914238"/>
    <lineage>
        <taxon>Eukaryota</taxon>
        <taxon>Fungi</taxon>
        <taxon>Dikarya</taxon>
        <taxon>Ascomycota</taxon>
        <taxon>Pezizomycotina</taxon>
        <taxon>Leotiomycetes</taxon>
        <taxon>Helotiales</taxon>
        <taxon>Ploettnerulaceae</taxon>
        <taxon>Rhynchosporium</taxon>
    </lineage>
</organism>
<keyword evidence="2" id="KW-1185">Reference proteome</keyword>
<reference evidence="2" key="1">
    <citation type="submission" date="2016-03" db="EMBL/GenBank/DDBJ databases">
        <authorList>
            <person name="Guldener U."/>
        </authorList>
    </citation>
    <scope>NUCLEOTIDE SEQUENCE [LARGE SCALE GENOMIC DNA]</scope>
    <source>
        <strain evidence="2">04CH-RAC-A.6.1</strain>
    </source>
</reference>
<dbReference type="EMBL" id="FJUX01000082">
    <property type="protein sequence ID" value="CZT06121.1"/>
    <property type="molecule type" value="Genomic_DNA"/>
</dbReference>
<dbReference type="AlphaFoldDB" id="A0A1E1L6M2"/>